<name>F4SDB9_MELLP</name>
<organism evidence="3">
    <name type="scientific">Melampsora larici-populina (strain 98AG31 / pathotype 3-4-7)</name>
    <name type="common">Poplar leaf rust fungus</name>
    <dbReference type="NCBI Taxonomy" id="747676"/>
    <lineage>
        <taxon>Eukaryota</taxon>
        <taxon>Fungi</taxon>
        <taxon>Dikarya</taxon>
        <taxon>Basidiomycota</taxon>
        <taxon>Pucciniomycotina</taxon>
        <taxon>Pucciniomycetes</taxon>
        <taxon>Pucciniales</taxon>
        <taxon>Melampsoraceae</taxon>
        <taxon>Melampsora</taxon>
    </lineage>
</organism>
<dbReference type="Proteomes" id="UP000001072">
    <property type="component" value="Unassembled WGS sequence"/>
</dbReference>
<dbReference type="AlphaFoldDB" id="F4SDB9"/>
<reference evidence="3" key="1">
    <citation type="journal article" date="2011" name="Proc. Natl. Acad. Sci. U.S.A.">
        <title>Obligate biotrophy features unraveled by the genomic analysis of rust fungi.</title>
        <authorList>
            <person name="Duplessis S."/>
            <person name="Cuomo C.A."/>
            <person name="Lin Y.-C."/>
            <person name="Aerts A."/>
            <person name="Tisserant E."/>
            <person name="Veneault-Fourrey C."/>
            <person name="Joly D.L."/>
            <person name="Hacquard S."/>
            <person name="Amselem J."/>
            <person name="Cantarel B.L."/>
            <person name="Chiu R."/>
            <person name="Coutinho P.M."/>
            <person name="Feau N."/>
            <person name="Field M."/>
            <person name="Frey P."/>
            <person name="Gelhaye E."/>
            <person name="Goldberg J."/>
            <person name="Grabherr M.G."/>
            <person name="Kodira C.D."/>
            <person name="Kohler A."/>
            <person name="Kuees U."/>
            <person name="Lindquist E.A."/>
            <person name="Lucas S.M."/>
            <person name="Mago R."/>
            <person name="Mauceli E."/>
            <person name="Morin E."/>
            <person name="Murat C."/>
            <person name="Pangilinan J.L."/>
            <person name="Park R."/>
            <person name="Pearson M."/>
            <person name="Quesneville H."/>
            <person name="Rouhier N."/>
            <person name="Sakthikumar S."/>
            <person name="Salamov A.A."/>
            <person name="Schmutz J."/>
            <person name="Selles B."/>
            <person name="Shapiro H."/>
            <person name="Tanguay P."/>
            <person name="Tuskan G.A."/>
            <person name="Henrissat B."/>
            <person name="Van de Peer Y."/>
            <person name="Rouze P."/>
            <person name="Ellis J.G."/>
            <person name="Dodds P.N."/>
            <person name="Schein J.E."/>
            <person name="Zhong S."/>
            <person name="Hamelin R.C."/>
            <person name="Grigoriev I.V."/>
            <person name="Szabo L.J."/>
            <person name="Martin F."/>
        </authorList>
    </citation>
    <scope>NUCLEOTIDE SEQUENCE [LARGE SCALE GENOMIC DNA]</scope>
    <source>
        <strain evidence="3">98AG31 / pathotype 3-4-7</strain>
    </source>
</reference>
<dbReference type="GO" id="GO:0030956">
    <property type="term" value="C:glutamyl-tRNA(Gln) amidotransferase complex"/>
    <property type="evidence" value="ECO:0007669"/>
    <property type="project" value="TreeGrafter"/>
</dbReference>
<dbReference type="GO" id="GO:0050567">
    <property type="term" value="F:glutaminyl-tRNA synthase (glutamine-hydrolyzing) activity"/>
    <property type="evidence" value="ECO:0007669"/>
    <property type="project" value="TreeGrafter"/>
</dbReference>
<dbReference type="RefSeq" id="XP_007419375.1">
    <property type="nucleotide sequence ID" value="XM_007419313.1"/>
</dbReference>
<dbReference type="GeneID" id="18933905"/>
<dbReference type="EMBL" id="GL883246">
    <property type="protein sequence ID" value="EGF97358.1"/>
    <property type="molecule type" value="Genomic_DNA"/>
</dbReference>
<dbReference type="GO" id="GO:0005739">
    <property type="term" value="C:mitochondrion"/>
    <property type="evidence" value="ECO:0007669"/>
    <property type="project" value="TreeGrafter"/>
</dbReference>
<evidence type="ECO:0000313" key="2">
    <source>
        <dbReference type="EMBL" id="EGF97358.1"/>
    </source>
</evidence>
<protein>
    <recommendedName>
        <fullName evidence="1">Amidase domain-containing protein</fullName>
    </recommendedName>
</protein>
<dbReference type="GO" id="GO:0070681">
    <property type="term" value="P:glutaminyl-tRNAGln biosynthesis via transamidation"/>
    <property type="evidence" value="ECO:0007669"/>
    <property type="project" value="TreeGrafter"/>
</dbReference>
<dbReference type="InterPro" id="IPR023631">
    <property type="entry name" value="Amidase_dom"/>
</dbReference>
<dbReference type="HOGENOM" id="CLU_1062021_0_0_1"/>
<evidence type="ECO:0000259" key="1">
    <source>
        <dbReference type="Pfam" id="PF01425"/>
    </source>
</evidence>
<dbReference type="PANTHER" id="PTHR11895">
    <property type="entry name" value="TRANSAMIDASE"/>
    <property type="match status" value="1"/>
</dbReference>
<dbReference type="InterPro" id="IPR000120">
    <property type="entry name" value="Amidase"/>
</dbReference>
<dbReference type="OrthoDB" id="421993at2759"/>
<feature type="domain" description="Amidase" evidence="1">
    <location>
        <begin position="35"/>
        <end position="107"/>
    </location>
</feature>
<dbReference type="VEuPathDB" id="FungiDB:MELLADRAFT_85614"/>
<dbReference type="PANTHER" id="PTHR11895:SF7">
    <property type="entry name" value="GLUTAMYL-TRNA(GLN) AMIDOTRANSFERASE SUBUNIT A, MITOCHONDRIAL"/>
    <property type="match status" value="1"/>
</dbReference>
<dbReference type="eggNOG" id="KOG1211">
    <property type="taxonomic scope" value="Eukaryota"/>
</dbReference>
<dbReference type="Gene3D" id="3.90.1300.10">
    <property type="entry name" value="Amidase signature (AS) domain"/>
    <property type="match status" value="2"/>
</dbReference>
<dbReference type="InParanoid" id="F4SDB9"/>
<keyword evidence="3" id="KW-1185">Reference proteome</keyword>
<accession>F4SDB9</accession>
<dbReference type="SUPFAM" id="SSF75304">
    <property type="entry name" value="Amidase signature (AS) enzymes"/>
    <property type="match status" value="1"/>
</dbReference>
<dbReference type="Pfam" id="PF01425">
    <property type="entry name" value="Amidase"/>
    <property type="match status" value="2"/>
</dbReference>
<sequence length="262" mass="28729">MILFKPDQSKLQINRFIKHLNQHNPFIKQFDPPIQSNQAGPLNGLTVSIKDIFLVKDETNTCASKFLKDLDFKPTYHSTVVSLLKKSGIKILGKTNMHEFSMGPGGSSVGLKPSYGVISCYGTIQYSHSLDCVGLFPKSIDLIDKLFKSLVGFDKRDPTSADLKSNPETKTTIEDLSKLRIGNAIEYCTTDLQPELFQRLQQVASSLKSRGATLVSVSVPSTSSSLGVTSAYTGNGIPSVRFDFVRDSSPSSTYITFTESTV</sequence>
<dbReference type="GO" id="GO:0032543">
    <property type="term" value="P:mitochondrial translation"/>
    <property type="evidence" value="ECO:0007669"/>
    <property type="project" value="TreeGrafter"/>
</dbReference>
<gene>
    <name evidence="2" type="ORF">MELLADRAFT_85614</name>
</gene>
<dbReference type="InterPro" id="IPR036928">
    <property type="entry name" value="AS_sf"/>
</dbReference>
<dbReference type="KEGG" id="mlr:MELLADRAFT_85614"/>
<feature type="domain" description="Amidase" evidence="1">
    <location>
        <begin position="109"/>
        <end position="226"/>
    </location>
</feature>
<proteinExistence type="predicted"/>
<dbReference type="STRING" id="747676.F4SDB9"/>
<evidence type="ECO:0000313" key="3">
    <source>
        <dbReference type="Proteomes" id="UP000001072"/>
    </source>
</evidence>